<evidence type="ECO:0000256" key="6">
    <source>
        <dbReference type="ARBA" id="ARBA00023014"/>
    </source>
</evidence>
<keyword evidence="3 8" id="KW-0479">Metal-binding</keyword>
<organism evidence="9 10">
    <name type="scientific">Nocardia jinanensis</name>
    <dbReference type="NCBI Taxonomy" id="382504"/>
    <lineage>
        <taxon>Bacteria</taxon>
        <taxon>Bacillati</taxon>
        <taxon>Actinomycetota</taxon>
        <taxon>Actinomycetes</taxon>
        <taxon>Mycobacteriales</taxon>
        <taxon>Nocardiaceae</taxon>
        <taxon>Nocardia</taxon>
    </lineage>
</organism>
<evidence type="ECO:0000256" key="2">
    <source>
        <dbReference type="ARBA" id="ARBA00022448"/>
    </source>
</evidence>
<evidence type="ECO:0000313" key="10">
    <source>
        <dbReference type="Proteomes" id="UP000638263"/>
    </source>
</evidence>
<dbReference type="GO" id="GO:0005506">
    <property type="term" value="F:iron ion binding"/>
    <property type="evidence" value="ECO:0007669"/>
    <property type="project" value="UniProtKB-UniRule"/>
</dbReference>
<dbReference type="AlphaFoldDB" id="A0A917VTM3"/>
<dbReference type="EMBL" id="BMMH01000005">
    <property type="protein sequence ID" value="GGL13388.1"/>
    <property type="molecule type" value="Genomic_DNA"/>
</dbReference>
<evidence type="ECO:0000313" key="9">
    <source>
        <dbReference type="EMBL" id="GGL13388.1"/>
    </source>
</evidence>
<evidence type="ECO:0000256" key="3">
    <source>
        <dbReference type="ARBA" id="ARBA00022723"/>
    </source>
</evidence>
<keyword evidence="4 8" id="KW-0249">Electron transport</keyword>
<protein>
    <recommendedName>
        <fullName evidence="8">Ferredoxin</fullName>
    </recommendedName>
</protein>
<evidence type="ECO:0000256" key="7">
    <source>
        <dbReference type="ARBA" id="ARBA00023291"/>
    </source>
</evidence>
<gene>
    <name evidence="9" type="ORF">GCM10011588_29760</name>
</gene>
<proteinExistence type="predicted"/>
<evidence type="ECO:0000256" key="8">
    <source>
        <dbReference type="RuleBase" id="RU368020"/>
    </source>
</evidence>
<dbReference type="PANTHER" id="PTHR36923:SF3">
    <property type="entry name" value="FERREDOXIN"/>
    <property type="match status" value="1"/>
</dbReference>
<evidence type="ECO:0000256" key="5">
    <source>
        <dbReference type="ARBA" id="ARBA00023004"/>
    </source>
</evidence>
<dbReference type="PRINTS" id="PR00352">
    <property type="entry name" value="3FE4SFRDOXIN"/>
</dbReference>
<dbReference type="SUPFAM" id="SSF54862">
    <property type="entry name" value="4Fe-4S ferredoxins"/>
    <property type="match status" value="1"/>
</dbReference>
<comment type="function">
    <text evidence="8">Ferredoxins are iron-sulfur proteins that transfer electrons in a wide variety of metabolic reactions.</text>
</comment>
<dbReference type="GO" id="GO:0009055">
    <property type="term" value="F:electron transfer activity"/>
    <property type="evidence" value="ECO:0007669"/>
    <property type="project" value="UniProtKB-UniRule"/>
</dbReference>
<keyword evidence="2 8" id="KW-0813">Transport</keyword>
<dbReference type="Proteomes" id="UP000638263">
    <property type="component" value="Unassembled WGS sequence"/>
</dbReference>
<dbReference type="Pfam" id="PF13370">
    <property type="entry name" value="Fer4_13"/>
    <property type="match status" value="1"/>
</dbReference>
<name>A0A917VTM3_9NOCA</name>
<dbReference type="InterPro" id="IPR001080">
    <property type="entry name" value="3Fe4S_ferredoxin"/>
</dbReference>
<sequence>MKSFDTASDRLITVDRTACIGSGMCTVYAPGTFTQDEEAKAVVLTPSTDPDDSVRTAVEACPAGALGIVDEA</sequence>
<keyword evidence="7" id="KW-0003">3Fe-4S</keyword>
<keyword evidence="6 8" id="KW-0411">Iron-sulfur</keyword>
<keyword evidence="5 8" id="KW-0408">Iron</keyword>
<evidence type="ECO:0000256" key="4">
    <source>
        <dbReference type="ARBA" id="ARBA00022982"/>
    </source>
</evidence>
<dbReference type="Gene3D" id="3.30.70.20">
    <property type="match status" value="1"/>
</dbReference>
<dbReference type="InterPro" id="IPR051269">
    <property type="entry name" value="Fe-S_cluster_ET"/>
</dbReference>
<reference evidence="9" key="1">
    <citation type="journal article" date="2014" name="Int. J. Syst. Evol. Microbiol.">
        <title>Complete genome sequence of Corynebacterium casei LMG S-19264T (=DSM 44701T), isolated from a smear-ripened cheese.</title>
        <authorList>
            <consortium name="US DOE Joint Genome Institute (JGI-PGF)"/>
            <person name="Walter F."/>
            <person name="Albersmeier A."/>
            <person name="Kalinowski J."/>
            <person name="Ruckert C."/>
        </authorList>
    </citation>
    <scope>NUCLEOTIDE SEQUENCE</scope>
    <source>
        <strain evidence="9">CGMCC 4.3508</strain>
    </source>
</reference>
<dbReference type="PANTHER" id="PTHR36923">
    <property type="entry name" value="FERREDOXIN"/>
    <property type="match status" value="1"/>
</dbReference>
<dbReference type="RefSeq" id="WP_062997585.1">
    <property type="nucleotide sequence ID" value="NZ_BMMH01000005.1"/>
</dbReference>
<dbReference type="GO" id="GO:0051538">
    <property type="term" value="F:3 iron, 4 sulfur cluster binding"/>
    <property type="evidence" value="ECO:0007669"/>
    <property type="project" value="UniProtKB-KW"/>
</dbReference>
<comment type="cofactor">
    <cofactor evidence="1">
        <name>[3Fe-4S] cluster</name>
        <dbReference type="ChEBI" id="CHEBI:21137"/>
    </cofactor>
</comment>
<accession>A0A917VTM3</accession>
<comment type="caution">
    <text evidence="9">The sequence shown here is derived from an EMBL/GenBank/DDBJ whole genome shotgun (WGS) entry which is preliminary data.</text>
</comment>
<reference evidence="9" key="2">
    <citation type="submission" date="2020-09" db="EMBL/GenBank/DDBJ databases">
        <authorList>
            <person name="Sun Q."/>
            <person name="Zhou Y."/>
        </authorList>
    </citation>
    <scope>NUCLEOTIDE SEQUENCE</scope>
    <source>
        <strain evidence="9">CGMCC 4.3508</strain>
    </source>
</reference>
<keyword evidence="10" id="KW-1185">Reference proteome</keyword>
<evidence type="ECO:0000256" key="1">
    <source>
        <dbReference type="ARBA" id="ARBA00001927"/>
    </source>
</evidence>